<gene>
    <name evidence="1" type="ORF">WJX84_005174</name>
</gene>
<sequence>MGHEVEETLDEVVLISDAAYPQVETSVPAPAVTTEIVRGQLLAAAMRTVSQSLRLVSQASGVVARMAVSREHSTQLIAPPKPKPFISVQLRLLNGQIITQMMASDRGLRSMQESVAEQTKVPPVRQSLVLVEERNRSPTLQTFTRYLARQLHHGRQDTRGFVMGWANFLIFPEAFAREFSGQGCLGWARAALKLRLLELQREKSGKAVLSVEPIGCQVISVGADPLQPLSDVQLMIEQQTQIMVEQQSLLILEKPVPGMGSHLLDQVLLLWLELFKVLTLSVAVTKSLWLQYHPWSKVIHMPLNVATADGCNISMLVTEDTTVGEIRKGLARTRASSLPPAAPGPLSTLSFPISRTPYLFSSDGPDEEKGQVAE</sequence>
<evidence type="ECO:0000313" key="2">
    <source>
        <dbReference type="Proteomes" id="UP001485043"/>
    </source>
</evidence>
<evidence type="ECO:0000313" key="1">
    <source>
        <dbReference type="EMBL" id="KAK9867773.1"/>
    </source>
</evidence>
<dbReference type="AlphaFoldDB" id="A0AAW1TEF3"/>
<proteinExistence type="predicted"/>
<keyword evidence="2" id="KW-1185">Reference proteome</keyword>
<protein>
    <submittedName>
        <fullName evidence="1">Uncharacterized protein</fullName>
    </submittedName>
</protein>
<accession>A0AAW1TEF3</accession>
<organism evidence="1 2">
    <name type="scientific">Apatococcus fuscideae</name>
    <dbReference type="NCBI Taxonomy" id="2026836"/>
    <lineage>
        <taxon>Eukaryota</taxon>
        <taxon>Viridiplantae</taxon>
        <taxon>Chlorophyta</taxon>
        <taxon>core chlorophytes</taxon>
        <taxon>Trebouxiophyceae</taxon>
        <taxon>Chlorellales</taxon>
        <taxon>Chlorellaceae</taxon>
        <taxon>Apatococcus</taxon>
    </lineage>
</organism>
<dbReference type="Proteomes" id="UP001485043">
    <property type="component" value="Unassembled WGS sequence"/>
</dbReference>
<comment type="caution">
    <text evidence="1">The sequence shown here is derived from an EMBL/GenBank/DDBJ whole genome shotgun (WGS) entry which is preliminary data.</text>
</comment>
<dbReference type="EMBL" id="JALJOV010000065">
    <property type="protein sequence ID" value="KAK9867773.1"/>
    <property type="molecule type" value="Genomic_DNA"/>
</dbReference>
<name>A0AAW1TEF3_9CHLO</name>
<reference evidence="1 2" key="1">
    <citation type="journal article" date="2024" name="Nat. Commun.">
        <title>Phylogenomics reveals the evolutionary origins of lichenization in chlorophyte algae.</title>
        <authorList>
            <person name="Puginier C."/>
            <person name="Libourel C."/>
            <person name="Otte J."/>
            <person name="Skaloud P."/>
            <person name="Haon M."/>
            <person name="Grisel S."/>
            <person name="Petersen M."/>
            <person name="Berrin J.G."/>
            <person name="Delaux P.M."/>
            <person name="Dal Grande F."/>
            <person name="Keller J."/>
        </authorList>
    </citation>
    <scope>NUCLEOTIDE SEQUENCE [LARGE SCALE GENOMIC DNA]</scope>
    <source>
        <strain evidence="1 2">SAG 2523</strain>
    </source>
</reference>